<evidence type="ECO:0000256" key="3">
    <source>
        <dbReference type="ARBA" id="ARBA00022729"/>
    </source>
</evidence>
<accession>A0A1I0FNZ2</accession>
<organism evidence="8 9">
    <name type="scientific">Hymenobacter actinosclerus</name>
    <dbReference type="NCBI Taxonomy" id="82805"/>
    <lineage>
        <taxon>Bacteria</taxon>
        <taxon>Pseudomonadati</taxon>
        <taxon>Bacteroidota</taxon>
        <taxon>Cytophagia</taxon>
        <taxon>Cytophagales</taxon>
        <taxon>Hymenobacteraceae</taxon>
        <taxon>Hymenobacter</taxon>
    </lineage>
</organism>
<reference evidence="9" key="1">
    <citation type="submission" date="2016-10" db="EMBL/GenBank/DDBJ databases">
        <authorList>
            <person name="Varghese N."/>
            <person name="Submissions S."/>
        </authorList>
    </citation>
    <scope>NUCLEOTIDE SEQUENCE [LARGE SCALE GENOMIC DNA]</scope>
    <source>
        <strain evidence="9">DSM 15310</strain>
    </source>
</reference>
<evidence type="ECO:0000256" key="5">
    <source>
        <dbReference type="ARBA" id="ARBA00023237"/>
    </source>
</evidence>
<evidence type="ECO:0000259" key="6">
    <source>
        <dbReference type="Pfam" id="PF07980"/>
    </source>
</evidence>
<dbReference type="OrthoDB" id="9792139at2"/>
<dbReference type="Pfam" id="PF07980">
    <property type="entry name" value="SusD_RagB"/>
    <property type="match status" value="1"/>
</dbReference>
<dbReference type="InterPro" id="IPR033985">
    <property type="entry name" value="SusD-like_N"/>
</dbReference>
<dbReference type="InterPro" id="IPR012944">
    <property type="entry name" value="SusD_RagB_dom"/>
</dbReference>
<evidence type="ECO:0000256" key="4">
    <source>
        <dbReference type="ARBA" id="ARBA00023136"/>
    </source>
</evidence>
<evidence type="ECO:0000259" key="7">
    <source>
        <dbReference type="Pfam" id="PF14322"/>
    </source>
</evidence>
<dbReference type="GO" id="GO:0009279">
    <property type="term" value="C:cell outer membrane"/>
    <property type="evidence" value="ECO:0007669"/>
    <property type="project" value="UniProtKB-SubCell"/>
</dbReference>
<comment type="subcellular location">
    <subcellularLocation>
        <location evidence="1">Cell outer membrane</location>
    </subcellularLocation>
</comment>
<evidence type="ECO:0000256" key="2">
    <source>
        <dbReference type="ARBA" id="ARBA00006275"/>
    </source>
</evidence>
<dbReference type="AlphaFoldDB" id="A0A1I0FNZ2"/>
<dbReference type="InterPro" id="IPR011990">
    <property type="entry name" value="TPR-like_helical_dom_sf"/>
</dbReference>
<protein>
    <submittedName>
        <fullName evidence="8">Starch-binding associating with outer membrane</fullName>
    </submittedName>
</protein>
<dbReference type="SUPFAM" id="SSF48452">
    <property type="entry name" value="TPR-like"/>
    <property type="match status" value="1"/>
</dbReference>
<gene>
    <name evidence="8" type="ORF">SAMN04487998_2320</name>
</gene>
<keyword evidence="9" id="KW-1185">Reference proteome</keyword>
<sequence length="468" mass="50928">MKFYSSSKLLHGALVLALLGAAPACKKLDLDPTDTIDPDKAFRNVADLNLGLLGAYAVLDNSLLLSAVTVADEVTLPIENTVSNNDAFRWQYNATSSSVTGAWASLYQAIDRANRVLAAVDKVASPAATDQNLKNQYQGELLALRAYAHFELLRGYAADYAPAALGVPYMKESKISSPARDTFEQNIRDIKADLAQAKTLIPASFTDNTRIRLVAVAAMQARVALYEKNWADAITYSSEVITALPLATRAQFPGIWTDANSSEVAWKLKRVTGDSRLGDSFFRQSGGIVLYAPALKLLNAFDKTNDVRYPAYIKFDPTRTGTKSQYLVNKYIGGTASAPGLVDVKLFRTGEMYLIRAEAQAESGNLTAAAADLNALRAARLSGYTAQSFADKAALVAAIYTERFKELAFEGQRFFDLKRRNLPVERLAADAANASGAVLLPPTQAQYHFPIPFVELQVNPNMVQNPGY</sequence>
<dbReference type="Pfam" id="PF14322">
    <property type="entry name" value="SusD-like_3"/>
    <property type="match status" value="1"/>
</dbReference>
<evidence type="ECO:0000313" key="8">
    <source>
        <dbReference type="EMBL" id="SET59020.1"/>
    </source>
</evidence>
<keyword evidence="5" id="KW-0998">Cell outer membrane</keyword>
<dbReference type="Gene3D" id="1.25.40.390">
    <property type="match status" value="1"/>
</dbReference>
<feature type="domain" description="RagB/SusD" evidence="6">
    <location>
        <begin position="320"/>
        <end position="468"/>
    </location>
</feature>
<comment type="similarity">
    <text evidence="2">Belongs to the SusD family.</text>
</comment>
<feature type="domain" description="SusD-like N-terminal" evidence="7">
    <location>
        <begin position="52"/>
        <end position="225"/>
    </location>
</feature>
<keyword evidence="4" id="KW-0472">Membrane</keyword>
<proteinExistence type="inferred from homology"/>
<dbReference type="STRING" id="82805.SAMN04487998_2320"/>
<dbReference type="Proteomes" id="UP000198697">
    <property type="component" value="Unassembled WGS sequence"/>
</dbReference>
<evidence type="ECO:0000256" key="1">
    <source>
        <dbReference type="ARBA" id="ARBA00004442"/>
    </source>
</evidence>
<name>A0A1I0FNZ2_9BACT</name>
<keyword evidence="3" id="KW-0732">Signal</keyword>
<dbReference type="RefSeq" id="WP_092771518.1">
    <property type="nucleotide sequence ID" value="NZ_FOHS01000002.1"/>
</dbReference>
<dbReference type="EMBL" id="FOHS01000002">
    <property type="protein sequence ID" value="SET59020.1"/>
    <property type="molecule type" value="Genomic_DNA"/>
</dbReference>
<evidence type="ECO:0000313" key="9">
    <source>
        <dbReference type="Proteomes" id="UP000198697"/>
    </source>
</evidence>